<proteinExistence type="predicted"/>
<protein>
    <submittedName>
        <fullName evidence="1">Uncharacterized protein</fullName>
    </submittedName>
</protein>
<name>A0A3M6VP78_9STRA</name>
<accession>A0A3M6VP78</accession>
<organism evidence="1 3">
    <name type="scientific">Peronospora effusa</name>
    <dbReference type="NCBI Taxonomy" id="542832"/>
    <lineage>
        <taxon>Eukaryota</taxon>
        <taxon>Sar</taxon>
        <taxon>Stramenopiles</taxon>
        <taxon>Oomycota</taxon>
        <taxon>Peronosporomycetes</taxon>
        <taxon>Peronosporales</taxon>
        <taxon>Peronosporaceae</taxon>
        <taxon>Peronospora</taxon>
    </lineage>
</organism>
<evidence type="ECO:0000313" key="1">
    <source>
        <dbReference type="EMBL" id="RMX68197.1"/>
    </source>
</evidence>
<dbReference type="VEuPathDB" id="FungiDB:DD237_006585"/>
<sequence length="89" mass="10107">MFTVDYAQLGEPSIFSREQKQNGCNHKPGAWHAFAGFNPLSKDRRVKLRLSHKDAPKAQTKKYDIDCVGYLDPIPSECLVKGRNISPWC</sequence>
<dbReference type="Proteomes" id="UP000282087">
    <property type="component" value="Unassembled WGS sequence"/>
</dbReference>
<gene>
    <name evidence="2" type="ORF">DD237_006585</name>
    <name evidence="1" type="ORF">DD238_007141</name>
</gene>
<dbReference type="AlphaFoldDB" id="A0A3M6VP78"/>
<evidence type="ECO:0000313" key="2">
    <source>
        <dbReference type="EMBL" id="RQM09750.1"/>
    </source>
</evidence>
<dbReference type="EMBL" id="QKXF01000671">
    <property type="protein sequence ID" value="RQM09750.1"/>
    <property type="molecule type" value="Genomic_DNA"/>
</dbReference>
<dbReference type="Proteomes" id="UP000286097">
    <property type="component" value="Unassembled WGS sequence"/>
</dbReference>
<evidence type="ECO:0000313" key="4">
    <source>
        <dbReference type="Proteomes" id="UP000286097"/>
    </source>
</evidence>
<dbReference type="EMBL" id="QLLG01000096">
    <property type="protein sequence ID" value="RMX68197.1"/>
    <property type="molecule type" value="Genomic_DNA"/>
</dbReference>
<reference evidence="3 4" key="1">
    <citation type="submission" date="2018-06" db="EMBL/GenBank/DDBJ databases">
        <title>Comparative genomics of downy mildews reveals potential adaptations to biotrophy.</title>
        <authorList>
            <person name="Fletcher K."/>
            <person name="Klosterman S.J."/>
            <person name="Derevnina L."/>
            <person name="Martin F."/>
            <person name="Koike S."/>
            <person name="Reyes Chin-Wo S."/>
            <person name="Mou B."/>
            <person name="Michelmore R."/>
        </authorList>
    </citation>
    <scope>NUCLEOTIDE SEQUENCE [LARGE SCALE GENOMIC DNA]</scope>
    <source>
        <strain evidence="2 4">R13</strain>
        <strain evidence="1 3">R14</strain>
    </source>
</reference>
<comment type="caution">
    <text evidence="1">The sequence shown here is derived from an EMBL/GenBank/DDBJ whole genome shotgun (WGS) entry which is preliminary data.</text>
</comment>
<evidence type="ECO:0000313" key="3">
    <source>
        <dbReference type="Proteomes" id="UP000282087"/>
    </source>
</evidence>
<keyword evidence="3" id="KW-1185">Reference proteome</keyword>